<evidence type="ECO:0000256" key="1">
    <source>
        <dbReference type="SAM" id="MobiDB-lite"/>
    </source>
</evidence>
<dbReference type="Pfam" id="PF05721">
    <property type="entry name" value="PhyH"/>
    <property type="match status" value="1"/>
</dbReference>
<evidence type="ECO:0000313" key="2">
    <source>
        <dbReference type="EMBL" id="CAD8831063.1"/>
    </source>
</evidence>
<dbReference type="InterPro" id="IPR008775">
    <property type="entry name" value="Phytyl_CoA_dOase-like"/>
</dbReference>
<accession>A0A7S0ZSD3</accession>
<protein>
    <recommendedName>
        <fullName evidence="3">Phytanoyl-CoA dioxygenase</fullName>
    </recommendedName>
</protein>
<proteinExistence type="predicted"/>
<dbReference type="SUPFAM" id="SSF51197">
    <property type="entry name" value="Clavaminate synthase-like"/>
    <property type="match status" value="1"/>
</dbReference>
<name>A0A7S0ZSD3_NOCSC</name>
<dbReference type="AlphaFoldDB" id="A0A7S0ZSD3"/>
<reference evidence="2" key="1">
    <citation type="submission" date="2021-01" db="EMBL/GenBank/DDBJ databases">
        <authorList>
            <person name="Corre E."/>
            <person name="Pelletier E."/>
            <person name="Niang G."/>
            <person name="Scheremetjew M."/>
            <person name="Finn R."/>
            <person name="Kale V."/>
            <person name="Holt S."/>
            <person name="Cochrane G."/>
            <person name="Meng A."/>
            <person name="Brown T."/>
            <person name="Cohen L."/>
        </authorList>
    </citation>
    <scope>NUCLEOTIDE SEQUENCE</scope>
</reference>
<dbReference type="Gene3D" id="2.60.120.620">
    <property type="entry name" value="q2cbj1_9rhob like domain"/>
    <property type="match status" value="1"/>
</dbReference>
<dbReference type="EMBL" id="HBFQ01007715">
    <property type="protein sequence ID" value="CAD8831063.1"/>
    <property type="molecule type" value="Transcribed_RNA"/>
</dbReference>
<gene>
    <name evidence="2" type="ORF">NSCI0253_LOCUS5410</name>
</gene>
<organism evidence="2">
    <name type="scientific">Noctiluca scintillans</name>
    <name type="common">Sea sparkle</name>
    <name type="synonym">Red tide dinoflagellate</name>
    <dbReference type="NCBI Taxonomy" id="2966"/>
    <lineage>
        <taxon>Eukaryota</taxon>
        <taxon>Sar</taxon>
        <taxon>Alveolata</taxon>
        <taxon>Dinophyceae</taxon>
        <taxon>Noctilucales</taxon>
        <taxon>Noctilucaceae</taxon>
        <taxon>Noctiluca</taxon>
    </lineage>
</organism>
<evidence type="ECO:0008006" key="3">
    <source>
        <dbReference type="Google" id="ProtNLM"/>
    </source>
</evidence>
<feature type="region of interest" description="Disordered" evidence="1">
    <location>
        <begin position="86"/>
        <end position="142"/>
    </location>
</feature>
<dbReference type="PANTHER" id="PTHR31630">
    <property type="entry name" value="PHYTANOYL-COA DIOXYGENASE-RELATED-RELATED"/>
    <property type="match status" value="1"/>
</dbReference>
<dbReference type="PANTHER" id="PTHR31630:SF6">
    <property type="entry name" value="PHYTANOYL-COA DIOXYGENASE-RELATED"/>
    <property type="match status" value="1"/>
</dbReference>
<sequence>MGDPLEVPLFARDDFEASLMFMPDRELLLAGETALRRSVDRDLLRRLSRRSIVELLLVHRSLEAQEQYRVARPSQELRRSPACLSVDLTSDCDPESPRDSPGRARSQPSLSTRRRIRREHVEAATQDDAVEGKDDHRKQKMKMGTGACVPTRVCKRRRSDSPEVMISGGLAPAPVLDGPLTSLIAHSSFAQDVKTRLETDGYAVLRAVLSPAEAEAEYNRMWRFVETVSPGVSRNDPNSWKATKTVDPWPHASRDMMQLHQAGWVFNELRETLATRVFEPLYGTTALHCSKDGFCFQRPTKQPLKRRSIDHFDQSGQKVGLHCIQASVALLDQEEEDGCFLCWPQSHRFHAGIASKSKPVDWYVLSDSDKATLSDAGLEAIRVPVQRGDVLLWRSDLAHSAATPIGVRHGFRAVVYVCMLPAHLTPEPVYARKREAYQKLHTGSHWPDKESWFFKRWNFGRQSLNATPYHNTPPEFNKRLQQLYGLIRYE</sequence>